<evidence type="ECO:0000256" key="1">
    <source>
        <dbReference type="ARBA" id="ARBA00006432"/>
    </source>
</evidence>
<dbReference type="AlphaFoldDB" id="A0A418T7L5"/>
<dbReference type="PANTHER" id="PTHR43201">
    <property type="entry name" value="ACYL-COA SYNTHETASE"/>
    <property type="match status" value="1"/>
</dbReference>
<comment type="caution">
    <text evidence="5">The sequence shown here is derived from an EMBL/GenBank/DDBJ whole genome shotgun (WGS) entry which is preliminary data.</text>
</comment>
<comment type="similarity">
    <text evidence="1">Belongs to the ATP-dependent AMP-binding enzyme family.</text>
</comment>
<gene>
    <name evidence="5" type="ORF">D3P04_00460</name>
</gene>
<sequence length="540" mass="59235">MSQTPPGWQALCPFWPAELAETYRKAGLWQARTFSDILDDLAATHDDRLAVIDGTRRFGYADLRDRSLALACGLYRLGLRRGDRVIVQLPNCAEFIELCFALFRLGVVPVLALPAHRDLEIGQFAAFSEAKACFIPASVEGFDMVAMAHRVQKATPSLRHIVVLGTDLDALYQQDESPEWEAPDAEDVACFQISGGTTGVPKLIPRRHMEYIYNVRCAARASGFSQATRYLCALPMSHNFPMACPGFIGTLMSGGTVVIASNPSPDTCFGLIAEHGVTVTALVPPLVLLWLESVKAPLSLELLQVGGAKLNPSTARRILPELGCRLQQVLGMAEGLICYTGLDDPELRVIQTQGRPMSEWDELRVIRPDGTEAGPGQTGELQVRGPYTIRGYFNRPDVDRESFTPDGFYRSGDIVSRNEDGYLTVEGRDKDQINCGGEKIGVDEVEDLLLYHPSVVDAAVVARPDARMGECACAIVIPRDPRPSALSLRRHLRDAGLAGFKIPDEVIFVASFPQTGVGKINKRQLREMLRQEHFGGEVTA</sequence>
<dbReference type="InterPro" id="IPR045851">
    <property type="entry name" value="AMP-bd_C_sf"/>
</dbReference>
<accession>A0A418T7L5</accession>
<dbReference type="Pfam" id="PF00501">
    <property type="entry name" value="AMP-binding"/>
    <property type="match status" value="1"/>
</dbReference>
<reference evidence="6" key="1">
    <citation type="submission" date="2018-09" db="EMBL/GenBank/DDBJ databases">
        <title>Acidovorax cavernicola nov. sp. isolated from Gruta de las Maravillas (Aracena, Spain).</title>
        <authorList>
            <person name="Jurado V."/>
            <person name="Gutierrez-Patricio S."/>
            <person name="Gonzalez-Pimentel J.L."/>
            <person name="Miller A.Z."/>
            <person name="Laiz L."/>
            <person name="Saiz-Jimenez C."/>
        </authorList>
    </citation>
    <scope>NUCLEOTIDE SEQUENCE [LARGE SCALE GENOMIC DNA]</scope>
    <source>
        <strain evidence="6">1011MAR3C25</strain>
    </source>
</reference>
<dbReference type="GO" id="GO:0006631">
    <property type="term" value="P:fatty acid metabolic process"/>
    <property type="evidence" value="ECO:0007669"/>
    <property type="project" value="TreeGrafter"/>
</dbReference>
<dbReference type="PANTHER" id="PTHR43201:SF5">
    <property type="entry name" value="MEDIUM-CHAIN ACYL-COA LIGASE ACSF2, MITOCHONDRIAL"/>
    <property type="match status" value="1"/>
</dbReference>
<evidence type="ECO:0000259" key="4">
    <source>
        <dbReference type="Pfam" id="PF13193"/>
    </source>
</evidence>
<feature type="domain" description="AMP-dependent synthetase/ligase" evidence="3">
    <location>
        <begin position="41"/>
        <end position="393"/>
    </location>
</feature>
<dbReference type="OrthoDB" id="9803968at2"/>
<evidence type="ECO:0000256" key="2">
    <source>
        <dbReference type="ARBA" id="ARBA00022598"/>
    </source>
</evidence>
<dbReference type="InterPro" id="IPR025110">
    <property type="entry name" value="AMP-bd_C"/>
</dbReference>
<dbReference type="PROSITE" id="PS00455">
    <property type="entry name" value="AMP_BINDING"/>
    <property type="match status" value="1"/>
</dbReference>
<dbReference type="EMBL" id="QZCG01000001">
    <property type="protein sequence ID" value="RJE89163.1"/>
    <property type="molecule type" value="Genomic_DNA"/>
</dbReference>
<keyword evidence="6" id="KW-1185">Reference proteome</keyword>
<dbReference type="SUPFAM" id="SSF56801">
    <property type="entry name" value="Acetyl-CoA synthetase-like"/>
    <property type="match status" value="1"/>
</dbReference>
<name>A0A418T7L5_9RHOB</name>
<proteinExistence type="inferred from homology"/>
<evidence type="ECO:0000313" key="6">
    <source>
        <dbReference type="Proteomes" id="UP000284202"/>
    </source>
</evidence>
<feature type="domain" description="AMP-binding enzyme C-terminal" evidence="4">
    <location>
        <begin position="444"/>
        <end position="519"/>
    </location>
</feature>
<dbReference type="Proteomes" id="UP000284202">
    <property type="component" value="Unassembled WGS sequence"/>
</dbReference>
<dbReference type="Pfam" id="PF13193">
    <property type="entry name" value="AMP-binding_C"/>
    <property type="match status" value="1"/>
</dbReference>
<dbReference type="Gene3D" id="3.30.300.30">
    <property type="match status" value="1"/>
</dbReference>
<keyword evidence="2 5" id="KW-0436">Ligase</keyword>
<evidence type="ECO:0000259" key="3">
    <source>
        <dbReference type="Pfam" id="PF00501"/>
    </source>
</evidence>
<dbReference type="Gene3D" id="2.30.38.10">
    <property type="entry name" value="Luciferase, Domain 3"/>
    <property type="match status" value="1"/>
</dbReference>
<dbReference type="Gene3D" id="3.40.50.980">
    <property type="match status" value="2"/>
</dbReference>
<dbReference type="InterPro" id="IPR000873">
    <property type="entry name" value="AMP-dep_synth/lig_dom"/>
</dbReference>
<dbReference type="RefSeq" id="WP_119744839.1">
    <property type="nucleotide sequence ID" value="NZ_QZCG01000001.1"/>
</dbReference>
<evidence type="ECO:0000313" key="5">
    <source>
        <dbReference type="EMBL" id="RJE89163.1"/>
    </source>
</evidence>
<dbReference type="InterPro" id="IPR020845">
    <property type="entry name" value="AMP-binding_CS"/>
</dbReference>
<dbReference type="GO" id="GO:0031956">
    <property type="term" value="F:medium-chain fatty acid-CoA ligase activity"/>
    <property type="evidence" value="ECO:0007669"/>
    <property type="project" value="TreeGrafter"/>
</dbReference>
<protein>
    <submittedName>
        <fullName evidence="5">2,3-dihydroxybenzoate-AMP ligase</fullName>
    </submittedName>
</protein>
<organism evidence="5 6">
    <name type="scientific">Paracoccus onubensis</name>
    <dbReference type="NCBI Taxonomy" id="1675788"/>
    <lineage>
        <taxon>Bacteria</taxon>
        <taxon>Pseudomonadati</taxon>
        <taxon>Pseudomonadota</taxon>
        <taxon>Alphaproteobacteria</taxon>
        <taxon>Rhodobacterales</taxon>
        <taxon>Paracoccaceae</taxon>
        <taxon>Paracoccus</taxon>
    </lineage>
</organism>